<accession>A0A421BMH6</accession>
<evidence type="ECO:0000256" key="1">
    <source>
        <dbReference type="SAM" id="MobiDB-lite"/>
    </source>
</evidence>
<evidence type="ECO:0000313" key="2">
    <source>
        <dbReference type="EMBL" id="RLL63975.1"/>
    </source>
</evidence>
<name>A0A421BMH6_9RHOB</name>
<sequence>MEQPHHPARVSLAPLPDGLRLPHDDPRAETAPAPGVITPARSLRRRTPVLVVALREMLAEKRQ</sequence>
<organism evidence="2 3">
    <name type="scientific">Paenirhodobacter hankyongi</name>
    <dbReference type="NCBI Taxonomy" id="2294033"/>
    <lineage>
        <taxon>Bacteria</taxon>
        <taxon>Pseudomonadati</taxon>
        <taxon>Pseudomonadota</taxon>
        <taxon>Alphaproteobacteria</taxon>
        <taxon>Rhodobacterales</taxon>
        <taxon>Rhodobacter group</taxon>
        <taxon>Paenirhodobacter</taxon>
    </lineage>
</organism>
<dbReference type="RefSeq" id="WP_121534232.1">
    <property type="nucleotide sequence ID" value="NZ_RCHI01000013.1"/>
</dbReference>
<evidence type="ECO:0000313" key="3">
    <source>
        <dbReference type="Proteomes" id="UP000279673"/>
    </source>
</evidence>
<dbReference type="Proteomes" id="UP000279673">
    <property type="component" value="Unassembled WGS sequence"/>
</dbReference>
<feature type="region of interest" description="Disordered" evidence="1">
    <location>
        <begin position="1"/>
        <end position="35"/>
    </location>
</feature>
<dbReference type="EMBL" id="RCHI01000013">
    <property type="protein sequence ID" value="RLL63975.1"/>
    <property type="molecule type" value="Genomic_DNA"/>
</dbReference>
<proteinExistence type="predicted"/>
<dbReference type="AlphaFoldDB" id="A0A421BMH6"/>
<keyword evidence="3" id="KW-1185">Reference proteome</keyword>
<comment type="caution">
    <text evidence="2">The sequence shown here is derived from an EMBL/GenBank/DDBJ whole genome shotgun (WGS) entry which is preliminary data.</text>
</comment>
<protein>
    <submittedName>
        <fullName evidence="2">Uncharacterized protein</fullName>
    </submittedName>
</protein>
<gene>
    <name evidence="2" type="ORF">DYS74_13590</name>
</gene>
<reference evidence="2 3" key="1">
    <citation type="submission" date="2018-10" db="EMBL/GenBank/DDBJ databases">
        <title>Rhodobacter sp . BO-81.</title>
        <authorList>
            <person name="Im W.T."/>
        </authorList>
    </citation>
    <scope>NUCLEOTIDE SEQUENCE [LARGE SCALE GENOMIC DNA]</scope>
    <source>
        <strain evidence="2 3">BO-81</strain>
    </source>
</reference>